<dbReference type="RefSeq" id="WP_183227866.1">
    <property type="nucleotide sequence ID" value="NZ_BMPW01000041.1"/>
</dbReference>
<protein>
    <submittedName>
        <fullName evidence="1">Uncharacterized protein</fullName>
    </submittedName>
</protein>
<name>A0A7W5FK60_9ACTN</name>
<sequence>MRGYILITKDKTTRLCTGLAGSFPPQCGAPALVVQGLAAELIPHRESAEGIVWGGEITLQGTLVGEVLSVT</sequence>
<dbReference type="AlphaFoldDB" id="A0A7W5FK60"/>
<evidence type="ECO:0000313" key="1">
    <source>
        <dbReference type="EMBL" id="MBB3101454.1"/>
    </source>
</evidence>
<accession>A0A7W5FK60</accession>
<comment type="caution">
    <text evidence="1">The sequence shown here is derived from an EMBL/GenBank/DDBJ whole genome shotgun (WGS) entry which is preliminary data.</text>
</comment>
<reference evidence="1 2" key="1">
    <citation type="submission" date="2020-08" db="EMBL/GenBank/DDBJ databases">
        <title>Genomic Encyclopedia of Type Strains, Phase III (KMG-III): the genomes of soil and plant-associated and newly described type strains.</title>
        <authorList>
            <person name="Whitman W."/>
        </authorList>
    </citation>
    <scope>NUCLEOTIDE SEQUENCE [LARGE SCALE GENOMIC DNA]</scope>
    <source>
        <strain evidence="1 2">CECT 3287</strain>
    </source>
</reference>
<proteinExistence type="predicted"/>
<evidence type="ECO:0000313" key="2">
    <source>
        <dbReference type="Proteomes" id="UP000590749"/>
    </source>
</evidence>
<keyword evidence="2" id="KW-1185">Reference proteome</keyword>
<organism evidence="1 2">
    <name type="scientific">Actinoplanes campanulatus</name>
    <dbReference type="NCBI Taxonomy" id="113559"/>
    <lineage>
        <taxon>Bacteria</taxon>
        <taxon>Bacillati</taxon>
        <taxon>Actinomycetota</taxon>
        <taxon>Actinomycetes</taxon>
        <taxon>Micromonosporales</taxon>
        <taxon>Micromonosporaceae</taxon>
        <taxon>Actinoplanes</taxon>
    </lineage>
</organism>
<dbReference type="EMBL" id="JACHXF010000038">
    <property type="protein sequence ID" value="MBB3101454.1"/>
    <property type="molecule type" value="Genomic_DNA"/>
</dbReference>
<dbReference type="Proteomes" id="UP000590749">
    <property type="component" value="Unassembled WGS sequence"/>
</dbReference>
<gene>
    <name evidence="1" type="ORF">FHR83_009183</name>
</gene>